<feature type="coiled-coil region" evidence="1">
    <location>
        <begin position="159"/>
        <end position="186"/>
    </location>
</feature>
<reference evidence="3" key="1">
    <citation type="submission" date="2019-11" db="EMBL/GenBank/DDBJ databases">
        <authorList>
            <person name="Liu Y."/>
            <person name="Hou J."/>
            <person name="Li T.-Q."/>
            <person name="Guan C.-H."/>
            <person name="Wu X."/>
            <person name="Wu H.-Z."/>
            <person name="Ling F."/>
            <person name="Zhang R."/>
            <person name="Shi X.-G."/>
            <person name="Ren J.-P."/>
            <person name="Chen E.-F."/>
            <person name="Sun J.-M."/>
        </authorList>
    </citation>
    <scope>NUCLEOTIDE SEQUENCE</scope>
    <source>
        <strain evidence="3">Adult_tree_wgs_1</strain>
        <tissue evidence="3">Leaves</tissue>
    </source>
</reference>
<evidence type="ECO:0000313" key="3">
    <source>
        <dbReference type="EMBL" id="KAF7141596.1"/>
    </source>
</evidence>
<gene>
    <name evidence="3" type="ORF">RHSIM_Rhsim06G0017800</name>
</gene>
<dbReference type="AlphaFoldDB" id="A0A834GYJ6"/>
<evidence type="ECO:0000256" key="2">
    <source>
        <dbReference type="SAM" id="MobiDB-lite"/>
    </source>
</evidence>
<feature type="region of interest" description="Disordered" evidence="2">
    <location>
        <begin position="1"/>
        <end position="31"/>
    </location>
</feature>
<keyword evidence="4" id="KW-1185">Reference proteome</keyword>
<sequence length="205" mass="22059">MWSSSAGNKTSTTNTISSSTSKSSSNTCLCPRTNLTRKSMEEIWKGINLSSLHHHQNPATTTTTVFPPAPATVLSLSNSPGYDGVGGMESPDRVRPDPQSQNHADSGLDPSFLSSLNSPFDALSPSADPFPSFCKKRASENDDGSGFSIFGCAFILAYANGLETEVTRLLEENARLRRQVDRYRAAAAAQLPKKQTLSRTLTAPF</sequence>
<accession>A0A834GYJ6</accession>
<evidence type="ECO:0000256" key="1">
    <source>
        <dbReference type="SAM" id="Coils"/>
    </source>
</evidence>
<dbReference type="EMBL" id="WJXA01000006">
    <property type="protein sequence ID" value="KAF7141596.1"/>
    <property type="molecule type" value="Genomic_DNA"/>
</dbReference>
<feature type="compositionally biased region" description="Low complexity" evidence="2">
    <location>
        <begin position="8"/>
        <end position="27"/>
    </location>
</feature>
<organism evidence="3 4">
    <name type="scientific">Rhododendron simsii</name>
    <name type="common">Sims's rhododendron</name>
    <dbReference type="NCBI Taxonomy" id="118357"/>
    <lineage>
        <taxon>Eukaryota</taxon>
        <taxon>Viridiplantae</taxon>
        <taxon>Streptophyta</taxon>
        <taxon>Embryophyta</taxon>
        <taxon>Tracheophyta</taxon>
        <taxon>Spermatophyta</taxon>
        <taxon>Magnoliopsida</taxon>
        <taxon>eudicotyledons</taxon>
        <taxon>Gunneridae</taxon>
        <taxon>Pentapetalae</taxon>
        <taxon>asterids</taxon>
        <taxon>Ericales</taxon>
        <taxon>Ericaceae</taxon>
        <taxon>Ericoideae</taxon>
        <taxon>Rhodoreae</taxon>
        <taxon>Rhododendron</taxon>
    </lineage>
</organism>
<dbReference type="OrthoDB" id="644067at2759"/>
<evidence type="ECO:0000313" key="4">
    <source>
        <dbReference type="Proteomes" id="UP000626092"/>
    </source>
</evidence>
<feature type="region of interest" description="Disordered" evidence="2">
    <location>
        <begin position="58"/>
        <end position="110"/>
    </location>
</feature>
<comment type="caution">
    <text evidence="3">The sequence shown here is derived from an EMBL/GenBank/DDBJ whole genome shotgun (WGS) entry which is preliminary data.</text>
</comment>
<keyword evidence="1" id="KW-0175">Coiled coil</keyword>
<protein>
    <submittedName>
        <fullName evidence="3">Uncharacterized protein</fullName>
    </submittedName>
</protein>
<name>A0A834GYJ6_RHOSS</name>
<dbReference type="Proteomes" id="UP000626092">
    <property type="component" value="Unassembled WGS sequence"/>
</dbReference>
<proteinExistence type="predicted"/>